<organism evidence="1 2">
    <name type="scientific">Arabis alpina</name>
    <name type="common">Alpine rock-cress</name>
    <dbReference type="NCBI Taxonomy" id="50452"/>
    <lineage>
        <taxon>Eukaryota</taxon>
        <taxon>Viridiplantae</taxon>
        <taxon>Streptophyta</taxon>
        <taxon>Embryophyta</taxon>
        <taxon>Tracheophyta</taxon>
        <taxon>Spermatophyta</taxon>
        <taxon>Magnoliopsida</taxon>
        <taxon>eudicotyledons</taxon>
        <taxon>Gunneridae</taxon>
        <taxon>Pentapetalae</taxon>
        <taxon>rosids</taxon>
        <taxon>malvids</taxon>
        <taxon>Brassicales</taxon>
        <taxon>Brassicaceae</taxon>
        <taxon>Arabideae</taxon>
        <taxon>Arabis</taxon>
    </lineage>
</organism>
<keyword evidence="2" id="KW-1185">Reference proteome</keyword>
<evidence type="ECO:0000313" key="2">
    <source>
        <dbReference type="Proteomes" id="UP000029120"/>
    </source>
</evidence>
<evidence type="ECO:0000313" key="1">
    <source>
        <dbReference type="EMBL" id="KFK31317.1"/>
    </source>
</evidence>
<dbReference type="Gramene" id="KFK31317">
    <property type="protein sequence ID" value="KFK31317"/>
    <property type="gene ID" value="AALP_AA6G097000"/>
</dbReference>
<protein>
    <submittedName>
        <fullName evidence="1">Uncharacterized protein</fullName>
    </submittedName>
</protein>
<sequence length="37" mass="4014">MQTHSVPRPLIPCFGAISSFAKLIIQLCYSSSGSLYP</sequence>
<dbReference type="AlphaFoldDB" id="A0A087GN65"/>
<dbReference type="Proteomes" id="UP000029120">
    <property type="component" value="Chromosome 6"/>
</dbReference>
<name>A0A087GN65_ARAAL</name>
<dbReference type="EMBL" id="CM002874">
    <property type="protein sequence ID" value="KFK31317.1"/>
    <property type="molecule type" value="Genomic_DNA"/>
</dbReference>
<gene>
    <name evidence="1" type="ordered locus">AALP_Aa6g097000</name>
</gene>
<reference evidence="2" key="1">
    <citation type="journal article" date="2015" name="Nat. Plants">
        <title>Genome expansion of Arabis alpina linked with retrotransposition and reduced symmetric DNA methylation.</title>
        <authorList>
            <person name="Willing E.M."/>
            <person name="Rawat V."/>
            <person name="Mandakova T."/>
            <person name="Maumus F."/>
            <person name="James G.V."/>
            <person name="Nordstroem K.J."/>
            <person name="Becker C."/>
            <person name="Warthmann N."/>
            <person name="Chica C."/>
            <person name="Szarzynska B."/>
            <person name="Zytnicki M."/>
            <person name="Albani M.C."/>
            <person name="Kiefer C."/>
            <person name="Bergonzi S."/>
            <person name="Castaings L."/>
            <person name="Mateos J.L."/>
            <person name="Berns M.C."/>
            <person name="Bujdoso N."/>
            <person name="Piofczyk T."/>
            <person name="de Lorenzo L."/>
            <person name="Barrero-Sicilia C."/>
            <person name="Mateos I."/>
            <person name="Piednoel M."/>
            <person name="Hagmann J."/>
            <person name="Chen-Min-Tao R."/>
            <person name="Iglesias-Fernandez R."/>
            <person name="Schuster S.C."/>
            <person name="Alonso-Blanco C."/>
            <person name="Roudier F."/>
            <person name="Carbonero P."/>
            <person name="Paz-Ares J."/>
            <person name="Davis S.J."/>
            <person name="Pecinka A."/>
            <person name="Quesneville H."/>
            <person name="Colot V."/>
            <person name="Lysak M.A."/>
            <person name="Weigel D."/>
            <person name="Coupland G."/>
            <person name="Schneeberger K."/>
        </authorList>
    </citation>
    <scope>NUCLEOTIDE SEQUENCE [LARGE SCALE GENOMIC DNA]</scope>
    <source>
        <strain evidence="2">cv. Pajares</strain>
    </source>
</reference>
<accession>A0A087GN65</accession>
<proteinExistence type="predicted"/>